<evidence type="ECO:0000313" key="2">
    <source>
        <dbReference type="Proteomes" id="UP000014136"/>
    </source>
</evidence>
<dbReference type="Gene3D" id="3.20.20.140">
    <property type="entry name" value="Metal-dependent hydrolases"/>
    <property type="match status" value="1"/>
</dbReference>
<dbReference type="PANTHER" id="PTHR10443:SF12">
    <property type="entry name" value="DIPEPTIDASE"/>
    <property type="match status" value="1"/>
</dbReference>
<evidence type="ECO:0008006" key="3">
    <source>
        <dbReference type="Google" id="ProtNLM"/>
    </source>
</evidence>
<dbReference type="STRING" id="41997.RV16_GL000889"/>
<dbReference type="PATRIC" id="fig|1139996.3.peg.1585"/>
<protein>
    <recommendedName>
        <fullName evidence="3">Membrane dipeptidase</fullName>
    </recommendedName>
</protein>
<dbReference type="RefSeq" id="WP_016175391.1">
    <property type="nucleotide sequence ID" value="NZ_KE136389.1"/>
</dbReference>
<dbReference type="GO" id="GO:0006508">
    <property type="term" value="P:proteolysis"/>
    <property type="evidence" value="ECO:0007669"/>
    <property type="project" value="InterPro"/>
</dbReference>
<dbReference type="Proteomes" id="UP000014136">
    <property type="component" value="Unassembled WGS sequence"/>
</dbReference>
<dbReference type="Pfam" id="PF01244">
    <property type="entry name" value="Peptidase_M19"/>
    <property type="match status" value="1"/>
</dbReference>
<dbReference type="GO" id="GO:0070573">
    <property type="term" value="F:metallodipeptidase activity"/>
    <property type="evidence" value="ECO:0007669"/>
    <property type="project" value="InterPro"/>
</dbReference>
<name>S0JQ50_9ENTE</name>
<dbReference type="CDD" id="cd01301">
    <property type="entry name" value="rDP_like"/>
    <property type="match status" value="1"/>
</dbReference>
<dbReference type="AlphaFoldDB" id="S0JQ50"/>
<dbReference type="InterPro" id="IPR032466">
    <property type="entry name" value="Metal_Hydrolase"/>
</dbReference>
<dbReference type="PROSITE" id="PS51365">
    <property type="entry name" value="RENAL_DIPEPTIDASE_2"/>
    <property type="match status" value="1"/>
</dbReference>
<gene>
    <name evidence="1" type="ORF">OMQ_01598</name>
</gene>
<proteinExistence type="predicted"/>
<keyword evidence="2" id="KW-1185">Reference proteome</keyword>
<dbReference type="OrthoDB" id="9804920at2"/>
<accession>S0JQ50</accession>
<dbReference type="PANTHER" id="PTHR10443">
    <property type="entry name" value="MICROSOMAL DIPEPTIDASE"/>
    <property type="match status" value="1"/>
</dbReference>
<dbReference type="HOGENOM" id="CLU_031404_2_1_9"/>
<comment type="caution">
    <text evidence="1">The sequence shown here is derived from an EMBL/GenBank/DDBJ whole genome shotgun (WGS) entry which is preliminary data.</text>
</comment>
<sequence length="320" mass="36446">MKVIDMHCDTIMRIFNSTEHLAKNNFQIDLEKMKQADYLLQNFAIFLDKEAEESPYQTAKDMIDCFYQEMENNPALIRPVTTYEEIINNQQQQILSALLTMEEGAPLEGKIENLEEFYQLGVRMLTLTWNYPNELGFPNALYWNPDTQRLATQQGLTQTGINIVQAMNELGMIIDVSHGSDQLVTDVLTHTNQPFVASHSNTRAHGAHFRNLPDHLIKKIAARGGVIGLNFSADFLQNSQQNQHLIERLVVHAAHMKKVGGIEVIGFGSDFDGIPIHHELPDATIFPTIEVAFQKAGFTSTEIEKIFYQNVLRLYKELLR</sequence>
<organism evidence="1 2">
    <name type="scientific">Enterococcus saccharolyticus subsp. saccharolyticus ATCC 43076</name>
    <dbReference type="NCBI Taxonomy" id="1139996"/>
    <lineage>
        <taxon>Bacteria</taxon>
        <taxon>Bacillati</taxon>
        <taxon>Bacillota</taxon>
        <taxon>Bacilli</taxon>
        <taxon>Lactobacillales</taxon>
        <taxon>Enterococcaceae</taxon>
        <taxon>Enterococcus</taxon>
    </lineage>
</organism>
<dbReference type="EMBL" id="AHYT01000005">
    <property type="protein sequence ID" value="EOT29076.1"/>
    <property type="molecule type" value="Genomic_DNA"/>
</dbReference>
<dbReference type="SUPFAM" id="SSF51556">
    <property type="entry name" value="Metallo-dependent hydrolases"/>
    <property type="match status" value="1"/>
</dbReference>
<evidence type="ECO:0000313" key="1">
    <source>
        <dbReference type="EMBL" id="EOT29076.1"/>
    </source>
</evidence>
<dbReference type="eggNOG" id="COG2355">
    <property type="taxonomic scope" value="Bacteria"/>
</dbReference>
<reference evidence="1 2" key="1">
    <citation type="submission" date="2013-03" db="EMBL/GenBank/DDBJ databases">
        <title>The Genome Sequence of Enterococcus saccharolyticus ATCC_43076 (Illumina only assembly).</title>
        <authorList>
            <consortium name="The Broad Institute Genomics Platform"/>
            <consortium name="The Broad Institute Genome Sequencing Center for Infectious Disease"/>
            <person name="Earl A."/>
            <person name="Russ C."/>
            <person name="Gilmore M."/>
            <person name="Surin D."/>
            <person name="Walker B."/>
            <person name="Young S."/>
            <person name="Zeng Q."/>
            <person name="Gargeya S."/>
            <person name="Fitzgerald M."/>
            <person name="Haas B."/>
            <person name="Abouelleil A."/>
            <person name="Allen A.W."/>
            <person name="Alvarado L."/>
            <person name="Arachchi H.M."/>
            <person name="Berlin A.M."/>
            <person name="Chapman S.B."/>
            <person name="Gainer-Dewar J."/>
            <person name="Goldberg J."/>
            <person name="Griggs A."/>
            <person name="Gujja S."/>
            <person name="Hansen M."/>
            <person name="Howarth C."/>
            <person name="Imamovic A."/>
            <person name="Ireland A."/>
            <person name="Larimer J."/>
            <person name="McCowan C."/>
            <person name="Murphy C."/>
            <person name="Pearson M."/>
            <person name="Poon T.W."/>
            <person name="Priest M."/>
            <person name="Roberts A."/>
            <person name="Saif S."/>
            <person name="Shea T."/>
            <person name="Sisk P."/>
            <person name="Sykes S."/>
            <person name="Wortman J."/>
            <person name="Nusbaum C."/>
            <person name="Birren B."/>
        </authorList>
    </citation>
    <scope>NUCLEOTIDE SEQUENCE [LARGE SCALE GENOMIC DNA]</scope>
    <source>
        <strain evidence="1 2">ATCC 43076</strain>
    </source>
</reference>
<dbReference type="InterPro" id="IPR008257">
    <property type="entry name" value="Pept_M19"/>
</dbReference>